<evidence type="ECO:0000313" key="3">
    <source>
        <dbReference type="Proteomes" id="UP000616114"/>
    </source>
</evidence>
<name>A0A8J2TV30_9MICO</name>
<sequence>MTTGHEAGLAGHYDSTRDTAGFTDEVPIEARRQVTISVRFSEEEIAALRNRAEELGIKVTAFIRAAALDAERPLDRAALARLAAGVEEQAHRLRTSLR</sequence>
<protein>
    <recommendedName>
        <fullName evidence="4">Ribbon-helix-helix CopG family protein</fullName>
    </recommendedName>
</protein>
<evidence type="ECO:0008006" key="4">
    <source>
        <dbReference type="Google" id="ProtNLM"/>
    </source>
</evidence>
<gene>
    <name evidence="2" type="ORF">GCM10011333_00920</name>
</gene>
<dbReference type="EMBL" id="BMFY01000001">
    <property type="protein sequence ID" value="GGA02210.1"/>
    <property type="molecule type" value="Genomic_DNA"/>
</dbReference>
<dbReference type="RefSeq" id="WP_242133673.1">
    <property type="nucleotide sequence ID" value="NZ_JAKGTP010000003.1"/>
</dbReference>
<comment type="caution">
    <text evidence="2">The sequence shown here is derived from an EMBL/GenBank/DDBJ whole genome shotgun (WGS) entry which is preliminary data.</text>
</comment>
<dbReference type="InterPro" id="IPR053842">
    <property type="entry name" value="NikA-like"/>
</dbReference>
<reference evidence="2" key="1">
    <citation type="journal article" date="2014" name="Int. J. Syst. Evol. Microbiol.">
        <title>Complete genome sequence of Corynebacterium casei LMG S-19264T (=DSM 44701T), isolated from a smear-ripened cheese.</title>
        <authorList>
            <consortium name="US DOE Joint Genome Institute (JGI-PGF)"/>
            <person name="Walter F."/>
            <person name="Albersmeier A."/>
            <person name="Kalinowski J."/>
            <person name="Ruckert C."/>
        </authorList>
    </citation>
    <scope>NUCLEOTIDE SEQUENCE</scope>
    <source>
        <strain evidence="2">CGMCC 1.12785</strain>
    </source>
</reference>
<reference evidence="2" key="2">
    <citation type="submission" date="2020-09" db="EMBL/GenBank/DDBJ databases">
        <authorList>
            <person name="Sun Q."/>
            <person name="Zhou Y."/>
        </authorList>
    </citation>
    <scope>NUCLEOTIDE SEQUENCE</scope>
    <source>
        <strain evidence="2">CGMCC 1.12785</strain>
    </source>
</reference>
<evidence type="ECO:0000256" key="1">
    <source>
        <dbReference type="SAM" id="MobiDB-lite"/>
    </source>
</evidence>
<organism evidence="2 3">
    <name type="scientific">Sediminivirga luteola</name>
    <dbReference type="NCBI Taxonomy" id="1774748"/>
    <lineage>
        <taxon>Bacteria</taxon>
        <taxon>Bacillati</taxon>
        <taxon>Actinomycetota</taxon>
        <taxon>Actinomycetes</taxon>
        <taxon>Micrococcales</taxon>
        <taxon>Brevibacteriaceae</taxon>
        <taxon>Sediminivirga</taxon>
    </lineage>
</organism>
<evidence type="ECO:0000313" key="2">
    <source>
        <dbReference type="EMBL" id="GGA02210.1"/>
    </source>
</evidence>
<dbReference type="Pfam" id="PF21983">
    <property type="entry name" value="NikA-like"/>
    <property type="match status" value="1"/>
</dbReference>
<dbReference type="Proteomes" id="UP000616114">
    <property type="component" value="Unassembled WGS sequence"/>
</dbReference>
<proteinExistence type="predicted"/>
<keyword evidence="3" id="KW-1185">Reference proteome</keyword>
<dbReference type="AlphaFoldDB" id="A0A8J2TV30"/>
<feature type="region of interest" description="Disordered" evidence="1">
    <location>
        <begin position="1"/>
        <end position="22"/>
    </location>
</feature>
<accession>A0A8J2TV30</accession>